<reference evidence="1" key="1">
    <citation type="submission" date="2001-06" db="EMBL/GenBank/DDBJ databases">
        <authorList>
            <person name="Ghedin E."/>
            <person name="Blandin G."/>
            <person name="Bartholomeu D."/>
            <person name="Caler E."/>
            <person name="Haas B."/>
            <person name="Hannick L."/>
            <person name="Shallom J."/>
            <person name="Hou L."/>
            <person name="Djikeng A."/>
            <person name="Feldblyum T."/>
            <person name="Hostetler J."/>
            <person name="Johnson J."/>
            <person name="Jones K."/>
            <person name="Koo H.L."/>
            <person name="Larkin C."/>
            <person name="Pai G."/>
            <person name="Peterson J."/>
            <person name="Khalak H.G."/>
            <person name="Salzberg S."/>
            <person name="Simpson A.J."/>
            <person name="Tallon L."/>
            <person name="Van Aken S."/>
            <person name="Wanless D."/>
            <person name="White O."/>
            <person name="Wortman J."/>
            <person name="Fraser C.M."/>
            <person name="El-Sayed N.M.A."/>
        </authorList>
    </citation>
    <scope>NUCLEOTIDE SEQUENCE</scope>
    <source>
        <strain evidence="1">GUTat10.1</strain>
    </source>
</reference>
<dbReference type="AlphaFoldDB" id="Q581P1"/>
<name>Q581P1_9TRYP</name>
<sequence length="61" mass="6956">MKFKWMTPFINPAPSHPHNAARLRIVSADPQRERRKFTVLSKKALTTAKVFYSGLTAIILC</sequence>
<organism evidence="1">
    <name type="scientific">Trypanosoma brucei</name>
    <dbReference type="NCBI Taxonomy" id="5691"/>
    <lineage>
        <taxon>Eukaryota</taxon>
        <taxon>Discoba</taxon>
        <taxon>Euglenozoa</taxon>
        <taxon>Kinetoplastea</taxon>
        <taxon>Metakinetoplastina</taxon>
        <taxon>Trypanosomatida</taxon>
        <taxon>Trypanosomatidae</taxon>
        <taxon>Trypanosoma</taxon>
    </lineage>
</organism>
<proteinExistence type="predicted"/>
<gene>
    <name evidence="1" type="ORF">Tb04.30K5.80</name>
</gene>
<dbReference type="EMBL" id="AC091781">
    <property type="protein sequence ID" value="AAX80072.1"/>
    <property type="molecule type" value="Genomic_DNA"/>
</dbReference>
<reference evidence="1" key="3">
    <citation type="submission" date="2005-04" db="EMBL/GenBank/DDBJ databases">
        <authorList>
            <person name="Haas B."/>
            <person name="Blandin G."/>
            <person name="El-Sayed N."/>
        </authorList>
    </citation>
    <scope>NUCLEOTIDE SEQUENCE</scope>
    <source>
        <strain evidence="1">GUTat10.1</strain>
    </source>
</reference>
<evidence type="ECO:0000313" key="1">
    <source>
        <dbReference type="EMBL" id="AAX80072.1"/>
    </source>
</evidence>
<accession>Q581P1</accession>
<reference evidence="1" key="2">
    <citation type="submission" date="2002-04" db="EMBL/GenBank/DDBJ databases">
        <authorList>
            <person name="El-Sayed N.M."/>
            <person name="Khalak H."/>
            <person name="Adams M.D."/>
        </authorList>
    </citation>
    <scope>NUCLEOTIDE SEQUENCE</scope>
    <source>
        <strain evidence="1">GUTat10.1</strain>
    </source>
</reference>
<protein>
    <submittedName>
        <fullName evidence="1">Uncharacterized protein</fullName>
    </submittedName>
</protein>